<organism evidence="1 2">
    <name type="scientific">Lasius platythorax</name>
    <dbReference type="NCBI Taxonomy" id="488582"/>
    <lineage>
        <taxon>Eukaryota</taxon>
        <taxon>Metazoa</taxon>
        <taxon>Ecdysozoa</taxon>
        <taxon>Arthropoda</taxon>
        <taxon>Hexapoda</taxon>
        <taxon>Insecta</taxon>
        <taxon>Pterygota</taxon>
        <taxon>Neoptera</taxon>
        <taxon>Endopterygota</taxon>
        <taxon>Hymenoptera</taxon>
        <taxon>Apocrita</taxon>
        <taxon>Aculeata</taxon>
        <taxon>Formicoidea</taxon>
        <taxon>Formicidae</taxon>
        <taxon>Formicinae</taxon>
        <taxon>Lasius</taxon>
        <taxon>Lasius</taxon>
    </lineage>
</organism>
<evidence type="ECO:0000313" key="1">
    <source>
        <dbReference type="EMBL" id="CAL1683555.1"/>
    </source>
</evidence>
<proteinExistence type="predicted"/>
<evidence type="ECO:0000313" key="2">
    <source>
        <dbReference type="Proteomes" id="UP001497644"/>
    </source>
</evidence>
<dbReference type="Proteomes" id="UP001497644">
    <property type="component" value="Chromosome 4"/>
</dbReference>
<name>A0AAV2NSV4_9HYME</name>
<reference evidence="1" key="1">
    <citation type="submission" date="2024-04" db="EMBL/GenBank/DDBJ databases">
        <authorList>
            <consortium name="Molecular Ecology Group"/>
        </authorList>
    </citation>
    <scope>NUCLEOTIDE SEQUENCE</scope>
</reference>
<gene>
    <name evidence="1" type="ORF">LPLAT_LOCUS9260</name>
</gene>
<dbReference type="EMBL" id="OZ034827">
    <property type="protein sequence ID" value="CAL1683555.1"/>
    <property type="molecule type" value="Genomic_DNA"/>
</dbReference>
<protein>
    <submittedName>
        <fullName evidence="1">Uncharacterized protein</fullName>
    </submittedName>
</protein>
<accession>A0AAV2NSV4</accession>
<keyword evidence="2" id="KW-1185">Reference proteome</keyword>
<sequence>MRCYCHYTRCHDFYVDESPNKGKPLVHSLGREHSRIGELCKDAYMYIRIRMQLIFVLTTAHTPEFVRPECQTKCGEHLGKERRKGKPGTHHLEMIRGCVRSCIHTPGSSHYDAINKCRVHCGSREEDSVTG</sequence>
<dbReference type="AlphaFoldDB" id="A0AAV2NSV4"/>